<keyword evidence="3 4" id="KW-1015">Disulfide bond</keyword>
<keyword evidence="2" id="KW-0677">Repeat</keyword>
<feature type="domain" description="Laminin G" evidence="6">
    <location>
        <begin position="79"/>
        <end position="257"/>
    </location>
</feature>
<dbReference type="AlphaFoldDB" id="A0A8J4WYH6"/>
<dbReference type="SMART" id="SM00181">
    <property type="entry name" value="EGF"/>
    <property type="match status" value="3"/>
</dbReference>
<feature type="disulfide bond" evidence="4">
    <location>
        <begin position="45"/>
        <end position="62"/>
    </location>
</feature>
<feature type="disulfide bond" evidence="4">
    <location>
        <begin position="503"/>
        <end position="512"/>
    </location>
</feature>
<dbReference type="InterPro" id="IPR056943">
    <property type="entry name" value="EGF_Pikachurin"/>
</dbReference>
<feature type="disulfide bond" evidence="4">
    <location>
        <begin position="64"/>
        <end position="73"/>
    </location>
</feature>
<evidence type="ECO:0000256" key="1">
    <source>
        <dbReference type="ARBA" id="ARBA00022536"/>
    </source>
</evidence>
<dbReference type="Pfam" id="PF25016">
    <property type="entry name" value="EGF_Pikachurin"/>
    <property type="match status" value="1"/>
</dbReference>
<evidence type="ECO:0000256" key="2">
    <source>
        <dbReference type="ARBA" id="ARBA00022737"/>
    </source>
</evidence>
<dbReference type="PANTHER" id="PTHR15036">
    <property type="entry name" value="PIKACHURIN-LIKE PROTEIN"/>
    <property type="match status" value="1"/>
</dbReference>
<proteinExistence type="predicted"/>
<dbReference type="PROSITE" id="PS01186">
    <property type="entry name" value="EGF_2"/>
    <property type="match status" value="2"/>
</dbReference>
<evidence type="ECO:0000259" key="6">
    <source>
        <dbReference type="PROSITE" id="PS50025"/>
    </source>
</evidence>
<dbReference type="EMBL" id="QNUK01001398">
    <property type="protein sequence ID" value="KAF5882403.1"/>
    <property type="molecule type" value="Genomic_DNA"/>
</dbReference>
<dbReference type="PROSITE" id="PS50026">
    <property type="entry name" value="EGF_3"/>
    <property type="match status" value="3"/>
</dbReference>
<evidence type="ECO:0000259" key="7">
    <source>
        <dbReference type="PROSITE" id="PS50026"/>
    </source>
</evidence>
<dbReference type="FunFam" id="2.60.120.200:FF:000034">
    <property type="entry name" value="pikachurin isoform X1"/>
    <property type="match status" value="1"/>
</dbReference>
<accession>A0A8J4WYH6</accession>
<dbReference type="GO" id="GO:0005604">
    <property type="term" value="C:basement membrane"/>
    <property type="evidence" value="ECO:0007669"/>
    <property type="project" value="UniProtKB-ARBA"/>
</dbReference>
<dbReference type="InterPro" id="IPR001881">
    <property type="entry name" value="EGF-like_Ca-bd_dom"/>
</dbReference>
<dbReference type="FunFam" id="2.10.25.10:FF:000095">
    <property type="entry name" value="Notch, isoform B"/>
    <property type="match status" value="1"/>
</dbReference>
<feature type="domain" description="EGF-like" evidence="7">
    <location>
        <begin position="258"/>
        <end position="295"/>
    </location>
</feature>
<dbReference type="Gene3D" id="2.10.25.10">
    <property type="entry name" value="Laminin"/>
    <property type="match status" value="2"/>
</dbReference>
<name>A0A8J4WYH6_CLAMG</name>
<dbReference type="OrthoDB" id="10014052at2759"/>
<feature type="domain" description="EGF-like" evidence="7">
    <location>
        <begin position="477"/>
        <end position="513"/>
    </location>
</feature>
<feature type="region of interest" description="Disordered" evidence="5">
    <location>
        <begin position="1"/>
        <end position="36"/>
    </location>
</feature>
<organism evidence="8 9">
    <name type="scientific">Clarias magur</name>
    <name type="common">Asian catfish</name>
    <name type="synonym">Macropteronotus magur</name>
    <dbReference type="NCBI Taxonomy" id="1594786"/>
    <lineage>
        <taxon>Eukaryota</taxon>
        <taxon>Metazoa</taxon>
        <taxon>Chordata</taxon>
        <taxon>Craniata</taxon>
        <taxon>Vertebrata</taxon>
        <taxon>Euteleostomi</taxon>
        <taxon>Actinopterygii</taxon>
        <taxon>Neopterygii</taxon>
        <taxon>Teleostei</taxon>
        <taxon>Ostariophysi</taxon>
        <taxon>Siluriformes</taxon>
        <taxon>Clariidae</taxon>
        <taxon>Clarias</taxon>
    </lineage>
</organism>
<evidence type="ECO:0000256" key="4">
    <source>
        <dbReference type="PROSITE-ProRule" id="PRU00076"/>
    </source>
</evidence>
<protein>
    <submittedName>
        <fullName evidence="8">Pikachurin isoform X2</fullName>
    </submittedName>
</protein>
<dbReference type="PANTHER" id="PTHR15036:SF88">
    <property type="entry name" value="PIKACHURIN"/>
    <property type="match status" value="1"/>
</dbReference>
<dbReference type="Pfam" id="PF00008">
    <property type="entry name" value="EGF"/>
    <property type="match status" value="1"/>
</dbReference>
<keyword evidence="1 4" id="KW-0245">EGF-like domain</keyword>
<feature type="domain" description="Laminin G" evidence="6">
    <location>
        <begin position="302"/>
        <end position="481"/>
    </location>
</feature>
<comment type="caution">
    <text evidence="4">Lacks conserved residue(s) required for the propagation of feature annotation.</text>
</comment>
<dbReference type="Pfam" id="PF00054">
    <property type="entry name" value="Laminin_G_1"/>
    <property type="match status" value="2"/>
</dbReference>
<dbReference type="SMART" id="SM00179">
    <property type="entry name" value="EGF_CA"/>
    <property type="match status" value="2"/>
</dbReference>
<dbReference type="Gene3D" id="2.60.120.200">
    <property type="match status" value="3"/>
</dbReference>
<dbReference type="CDD" id="cd00110">
    <property type="entry name" value="LamG"/>
    <property type="match status" value="3"/>
</dbReference>
<feature type="non-terminal residue" evidence="8">
    <location>
        <position position="1"/>
    </location>
</feature>
<feature type="domain" description="EGF-like" evidence="7">
    <location>
        <begin position="36"/>
        <end position="74"/>
    </location>
</feature>
<dbReference type="InterPro" id="IPR001791">
    <property type="entry name" value="Laminin_G"/>
</dbReference>
<dbReference type="InterPro" id="IPR050372">
    <property type="entry name" value="Neurexin-related_CASP"/>
</dbReference>
<dbReference type="Pfam" id="PF02210">
    <property type="entry name" value="Laminin_G_2"/>
    <property type="match status" value="1"/>
</dbReference>
<evidence type="ECO:0000313" key="9">
    <source>
        <dbReference type="Proteomes" id="UP000727407"/>
    </source>
</evidence>
<dbReference type="InterPro" id="IPR000742">
    <property type="entry name" value="EGF"/>
</dbReference>
<dbReference type="SMART" id="SM00282">
    <property type="entry name" value="LamG"/>
    <property type="match status" value="3"/>
</dbReference>
<reference evidence="8" key="1">
    <citation type="submission" date="2020-07" db="EMBL/GenBank/DDBJ databases">
        <title>Clarias magur genome sequencing, assembly and annotation.</title>
        <authorList>
            <person name="Kushwaha B."/>
            <person name="Kumar R."/>
            <person name="Das P."/>
            <person name="Joshi C.G."/>
            <person name="Kumar D."/>
            <person name="Nagpure N.S."/>
            <person name="Pandey M."/>
            <person name="Agarwal S."/>
            <person name="Srivastava S."/>
            <person name="Singh M."/>
            <person name="Sahoo L."/>
            <person name="Jayasankar P."/>
            <person name="Meher P.K."/>
            <person name="Koringa P.G."/>
            <person name="Iquebal M.A."/>
            <person name="Das S.P."/>
            <person name="Bit A."/>
            <person name="Patnaik S."/>
            <person name="Patel N."/>
            <person name="Shah T.M."/>
            <person name="Hinsu A."/>
            <person name="Jena J.K."/>
        </authorList>
    </citation>
    <scope>NUCLEOTIDE SEQUENCE</scope>
    <source>
        <strain evidence="8">CIFAMagur01</strain>
        <tissue evidence="8">Testis</tissue>
    </source>
</reference>
<keyword evidence="9" id="KW-1185">Reference proteome</keyword>
<feature type="disulfide bond" evidence="4">
    <location>
        <begin position="285"/>
        <end position="294"/>
    </location>
</feature>
<dbReference type="PROSITE" id="PS00022">
    <property type="entry name" value="EGF_1"/>
    <property type="match status" value="3"/>
</dbReference>
<dbReference type="CDD" id="cd00054">
    <property type="entry name" value="EGF_CA"/>
    <property type="match status" value="2"/>
</dbReference>
<dbReference type="Proteomes" id="UP000727407">
    <property type="component" value="Unassembled WGS sequence"/>
</dbReference>
<dbReference type="PROSITE" id="PS50025">
    <property type="entry name" value="LAM_G_DOMAIN"/>
    <property type="match status" value="3"/>
</dbReference>
<feature type="domain" description="Laminin G" evidence="6">
    <location>
        <begin position="528"/>
        <end position="659"/>
    </location>
</feature>
<sequence>MSAAATSTPRPTLPTTAPPATRSVTTPRSGAEPRVHSVPCDEAACPPNSFCSNDYQRGGSRCHCNLGYHGNLCSEGVSIRFPSFYGFSHMTFEPLKNSYQSFIITMEFKADSEDGLLLYCGENEDGRGDFMSLSLVHSKLYYRFNCGTGAGQIVSDSSVVIGLWHTVTLFRDGVNGWIQLDNNNPVSGRSLGHYSKITFRTPLFVGGAPSVYWLMKAVGTNHSFRGCVQRLSVNGRTTDLRPWPQGHALNGADIGECSSSVCEEVVCEHSGVCYPTRSDSYICLCPLGYGGVHCEESFVLSLPHFSESVQSYTSAPWPQHTHSYLSFMEFYITFKPTNQDGTLLYSHDQYSRDFLSIVLVRGAVEFRFDCGSGAAVIRSAQPVSMNTWHDLRVSRTAKSGILQVDNQQPVEGSAEGAFTQIKCSSSLYIGGVPDYDSTKPSAGVIRPFSGDIQSITLNDREVAMVTGYAVGVNIMNTPHPCVENPCANGGTCRPNRDVYECDCPLGYDGAHCQKECGNYCFNSVTEAIEIPQFTGRSYLTYDNQEILRRLSGSRTSVFLRFKSLSKDGLLLWRGEKPGQAHTDYLSIGLQNGTLVFSYDLGSGAASVMVNGTFSDGKWHRVKAVRDGQNGKLTVDDYGAETGRSAGKMRQLNTNGELYI</sequence>
<evidence type="ECO:0000256" key="3">
    <source>
        <dbReference type="ARBA" id="ARBA00023157"/>
    </source>
</evidence>
<evidence type="ECO:0000313" key="8">
    <source>
        <dbReference type="EMBL" id="KAF5882403.1"/>
    </source>
</evidence>
<dbReference type="InterPro" id="IPR013320">
    <property type="entry name" value="ConA-like_dom_sf"/>
</dbReference>
<gene>
    <name evidence="8" type="primary">egflam</name>
    <name evidence="8" type="ORF">DAT39_023052</name>
</gene>
<evidence type="ECO:0000256" key="5">
    <source>
        <dbReference type="SAM" id="MobiDB-lite"/>
    </source>
</evidence>
<dbReference type="GO" id="GO:0005509">
    <property type="term" value="F:calcium ion binding"/>
    <property type="evidence" value="ECO:0007669"/>
    <property type="project" value="InterPro"/>
</dbReference>
<comment type="caution">
    <text evidence="8">The sequence shown here is derived from an EMBL/GenBank/DDBJ whole genome shotgun (WGS) entry which is preliminary data.</text>
</comment>
<dbReference type="FunFam" id="2.60.120.200:FF:000032">
    <property type="entry name" value="pikachurin isoform X1"/>
    <property type="match status" value="1"/>
</dbReference>
<dbReference type="SUPFAM" id="SSF49899">
    <property type="entry name" value="Concanavalin A-like lectins/glucanases"/>
    <property type="match status" value="3"/>
</dbReference>
<feature type="compositionally biased region" description="Low complexity" evidence="5">
    <location>
        <begin position="1"/>
        <end position="23"/>
    </location>
</feature>